<evidence type="ECO:0000313" key="4">
    <source>
        <dbReference type="Proteomes" id="UP000305654"/>
    </source>
</evidence>
<protein>
    <submittedName>
        <fullName evidence="3">Trehalose-6-phosphate synthase</fullName>
    </submittedName>
</protein>
<evidence type="ECO:0000313" key="3">
    <source>
        <dbReference type="EMBL" id="TLU72425.1"/>
    </source>
</evidence>
<sequence>MSRLVVISNRVSVPTGGAKAGGLAVALKDLMERQGGLWFGWSGDTKAEAAGVTLPYLVHHENVDYATIDLTPEELDLYYNRFSNATLWPLLHSLPEQMHFDRRSLQAYRGVNERFADVLVPMLRPGDTIWIHDYHLLALASAMRARNVTAPIGFFLHTPFPSPDMLGSIPEAALFIRDLLAADLLGFQTSNDAENFATSAQRIAGAARMAGGGLQLGNRQIRVGVFPVEIEPAEFAQMAEQAFASPETQRLHRSLDGQSLILGVDRMDPTKGLRHRLAGFRRLLETRPQWHRQATFLQIAAESRQDVGAYQDLREDLEREAGAINSTYSDPDWTPLRLMARGGTREAISGYMREARICLVTPLRDGMNLVAKEYIAAQDPENPGVLVLSKFAGAARQLGAAILVNPVDPDEIADALDIALRMSRPERQDRWNACWEAIKDTSALAWGRSFVSALARVGQEGQIVPRPDREASAYTPRRQAQGPDGRTTDIRLVSPAPSSRNAG</sequence>
<dbReference type="GO" id="GO:0005992">
    <property type="term" value="P:trehalose biosynthetic process"/>
    <property type="evidence" value="ECO:0007669"/>
    <property type="project" value="InterPro"/>
</dbReference>
<dbReference type="AlphaFoldDB" id="A0A5R9J472"/>
<keyword evidence="4" id="KW-1185">Reference proteome</keyword>
<reference evidence="3 4" key="1">
    <citation type="submission" date="2019-05" db="EMBL/GenBank/DDBJ databases">
        <authorList>
            <person name="Pankratov T."/>
            <person name="Grouzdev D."/>
        </authorList>
    </citation>
    <scope>NUCLEOTIDE SEQUENCE [LARGE SCALE GENOMIC DNA]</scope>
    <source>
        <strain evidence="3 4">KEBCLARHB70R</strain>
    </source>
</reference>
<accession>A0A5R9J472</accession>
<evidence type="ECO:0000256" key="1">
    <source>
        <dbReference type="ARBA" id="ARBA00008799"/>
    </source>
</evidence>
<proteinExistence type="inferred from homology"/>
<dbReference type="InterPro" id="IPR001830">
    <property type="entry name" value="Glyco_trans_20"/>
</dbReference>
<dbReference type="Gene3D" id="3.40.50.2000">
    <property type="entry name" value="Glycogen Phosphorylase B"/>
    <property type="match status" value="2"/>
</dbReference>
<dbReference type="GO" id="GO:0003825">
    <property type="term" value="F:alpha,alpha-trehalose-phosphate synthase (UDP-forming) activity"/>
    <property type="evidence" value="ECO:0007669"/>
    <property type="project" value="TreeGrafter"/>
</dbReference>
<comment type="caution">
    <text evidence="3">The sequence shown here is derived from an EMBL/GenBank/DDBJ whole genome shotgun (WGS) entry which is preliminary data.</text>
</comment>
<dbReference type="CDD" id="cd03788">
    <property type="entry name" value="GT20_TPS"/>
    <property type="match status" value="1"/>
</dbReference>
<dbReference type="OrthoDB" id="9815690at2"/>
<dbReference type="PANTHER" id="PTHR10788:SF106">
    <property type="entry name" value="BCDNA.GH08860"/>
    <property type="match status" value="1"/>
</dbReference>
<name>A0A5R9J472_9PROT</name>
<evidence type="ECO:0000256" key="2">
    <source>
        <dbReference type="SAM" id="MobiDB-lite"/>
    </source>
</evidence>
<feature type="region of interest" description="Disordered" evidence="2">
    <location>
        <begin position="462"/>
        <end position="503"/>
    </location>
</feature>
<dbReference type="Proteomes" id="UP000305654">
    <property type="component" value="Unassembled WGS sequence"/>
</dbReference>
<dbReference type="SUPFAM" id="SSF53756">
    <property type="entry name" value="UDP-Glycosyltransferase/glycogen phosphorylase"/>
    <property type="match status" value="1"/>
</dbReference>
<dbReference type="Pfam" id="PF00982">
    <property type="entry name" value="Glyco_transf_20"/>
    <property type="match status" value="1"/>
</dbReference>
<comment type="similarity">
    <text evidence="1">Belongs to the glycosyltransferase 20 family.</text>
</comment>
<organism evidence="3 4">
    <name type="scientific">Lichenicoccus roseus</name>
    <dbReference type="NCBI Taxonomy" id="2683649"/>
    <lineage>
        <taxon>Bacteria</taxon>
        <taxon>Pseudomonadati</taxon>
        <taxon>Pseudomonadota</taxon>
        <taxon>Alphaproteobacteria</taxon>
        <taxon>Acetobacterales</taxon>
        <taxon>Acetobacteraceae</taxon>
        <taxon>Lichenicoccus</taxon>
    </lineage>
</organism>
<dbReference type="EMBL" id="VCDI01000003">
    <property type="protein sequence ID" value="TLU72425.1"/>
    <property type="molecule type" value="Genomic_DNA"/>
</dbReference>
<dbReference type="PANTHER" id="PTHR10788">
    <property type="entry name" value="TREHALOSE-6-PHOSPHATE SYNTHASE"/>
    <property type="match status" value="1"/>
</dbReference>
<gene>
    <name evidence="3" type="ORF">FE263_10145</name>
</gene>
<dbReference type="RefSeq" id="WP_138325887.1">
    <property type="nucleotide sequence ID" value="NZ_VCDI01000003.1"/>
</dbReference>